<gene>
    <name evidence="1" type="ORF">F383_11421</name>
</gene>
<dbReference type="AlphaFoldDB" id="A0A0B0M9X6"/>
<accession>A0A0B0M9X6</accession>
<evidence type="ECO:0000313" key="2">
    <source>
        <dbReference type="Proteomes" id="UP000032142"/>
    </source>
</evidence>
<name>A0A0B0M9X6_GOSAR</name>
<evidence type="ECO:0000313" key="1">
    <source>
        <dbReference type="EMBL" id="KHF97549.1"/>
    </source>
</evidence>
<proteinExistence type="predicted"/>
<protein>
    <submittedName>
        <fullName evidence="1">Uncharacterized protein</fullName>
    </submittedName>
</protein>
<reference evidence="2" key="1">
    <citation type="submission" date="2014-09" db="EMBL/GenBank/DDBJ databases">
        <authorList>
            <person name="Mudge J."/>
            <person name="Ramaraj T."/>
            <person name="Lindquist I.E."/>
            <person name="Bharti A.K."/>
            <person name="Sundararajan A."/>
            <person name="Cameron C.T."/>
            <person name="Woodward J.E."/>
            <person name="May G.D."/>
            <person name="Brubaker C."/>
            <person name="Broadhvest J."/>
            <person name="Wilkins T.A."/>
        </authorList>
    </citation>
    <scope>NUCLEOTIDE SEQUENCE</scope>
    <source>
        <strain evidence="2">cv. AKA8401</strain>
    </source>
</reference>
<keyword evidence="2" id="KW-1185">Reference proteome</keyword>
<sequence length="31" mass="3491">MLHGRVSPSVEFETKLVCSTRFHTRACDLAV</sequence>
<organism evidence="1 2">
    <name type="scientific">Gossypium arboreum</name>
    <name type="common">Tree cotton</name>
    <name type="synonym">Gossypium nanking</name>
    <dbReference type="NCBI Taxonomy" id="29729"/>
    <lineage>
        <taxon>Eukaryota</taxon>
        <taxon>Viridiplantae</taxon>
        <taxon>Streptophyta</taxon>
        <taxon>Embryophyta</taxon>
        <taxon>Tracheophyta</taxon>
        <taxon>Spermatophyta</taxon>
        <taxon>Magnoliopsida</taxon>
        <taxon>eudicotyledons</taxon>
        <taxon>Gunneridae</taxon>
        <taxon>Pentapetalae</taxon>
        <taxon>rosids</taxon>
        <taxon>malvids</taxon>
        <taxon>Malvales</taxon>
        <taxon>Malvaceae</taxon>
        <taxon>Malvoideae</taxon>
        <taxon>Gossypium</taxon>
    </lineage>
</organism>
<dbReference type="Proteomes" id="UP000032142">
    <property type="component" value="Unassembled WGS sequence"/>
</dbReference>
<comment type="caution">
    <text evidence="1">The sequence shown here is derived from an EMBL/GenBank/DDBJ whole genome shotgun (WGS) entry which is preliminary data.</text>
</comment>
<dbReference type="EMBL" id="JRRC01010659">
    <property type="protein sequence ID" value="KHF97549.1"/>
    <property type="molecule type" value="Genomic_DNA"/>
</dbReference>